<dbReference type="SUPFAM" id="SSF53187">
    <property type="entry name" value="Zn-dependent exopeptidases"/>
    <property type="match status" value="1"/>
</dbReference>
<gene>
    <name evidence="1" type="ORF">DSL99_3510</name>
</gene>
<dbReference type="STRING" id="1122159.SAMN02745246_03575"/>
<dbReference type="Proteomes" id="UP000290608">
    <property type="component" value="Unassembled WGS sequence"/>
</dbReference>
<proteinExistence type="predicted"/>
<dbReference type="Gene3D" id="3.40.630.10">
    <property type="entry name" value="Zn peptidases"/>
    <property type="match status" value="1"/>
</dbReference>
<evidence type="ECO:0000313" key="1">
    <source>
        <dbReference type="EMBL" id="RXG25475.1"/>
    </source>
</evidence>
<protein>
    <recommendedName>
        <fullName evidence="3">Zinc carboxypeptidase</fullName>
    </recommendedName>
</protein>
<name>A0A4Q0PF24_9FLAO</name>
<dbReference type="RefSeq" id="WP_073100551.1">
    <property type="nucleotide sequence ID" value="NZ_JBALUR010000020.1"/>
</dbReference>
<dbReference type="PROSITE" id="PS51257">
    <property type="entry name" value="PROKAR_LIPOPROTEIN"/>
    <property type="match status" value="1"/>
</dbReference>
<reference evidence="1 2" key="1">
    <citation type="submission" date="2018-07" db="EMBL/GenBank/DDBJ databases">
        <title>Leeuwenhoekiella genomics.</title>
        <authorList>
            <person name="Tahon G."/>
            <person name="Willems A."/>
        </authorList>
    </citation>
    <scope>NUCLEOTIDE SEQUENCE [LARGE SCALE GENOMIC DNA]</scope>
    <source>
        <strain evidence="1 2">LMG 1345</strain>
    </source>
</reference>
<dbReference type="CDD" id="cd06241">
    <property type="entry name" value="M14-like"/>
    <property type="match status" value="1"/>
</dbReference>
<dbReference type="EMBL" id="QOVL01000022">
    <property type="protein sequence ID" value="RXG25475.1"/>
    <property type="molecule type" value="Genomic_DNA"/>
</dbReference>
<dbReference type="AlphaFoldDB" id="A0A4Q0PF24"/>
<evidence type="ECO:0008006" key="3">
    <source>
        <dbReference type="Google" id="ProtNLM"/>
    </source>
</evidence>
<sequence length="585" mass="67536">MKLSLFSLLAFLILACAEKPKPEDFDLITPFEKGNGNQTPTYQEVMDYYADLDEAYVSIKTYEIGATDSGKPLTLVTFNTDRTFDSEFADAKDVTRILINNGIHPGESDGIDATMLLMRDLANGTIQAPEKTWIGAIAIYNTGGSLNRNTGTRANQNGPEEYGFRGNAQNYDLNRDFVKADTRNARTFANIYHMINPDVLIDNHVSNGADYQYVLTHLFTQHTKLGGKPGAYLHEELQPQLEQDLAAKDWPITPYVNVFNQVPEIGFSQFMDYPRYSTGYSTLWNTFGMMVETHMLKPYKQRVEGTYELMKSMLSIVEKDGAKMQRLRKEQDSIYKSGSLTGKSYALHFDIDSSKTTTLNFLGYEGEQQTSSVTEMPRLKYNREKPFEKEVTYYNYMKPVKEVSIPRAYIIPQGWYHVIERLKENEIDVERFQKDTLLTAEVYHIADYKTRSQAYEGHYLHYNTKVISTKKEVAVRAGDYLIETNQSGLRYIIEMFEPSGVDSFFNWNYFDTVLQQKEHFSPYVWEDRAQELLDADQELKAAFDAKKQDDAAFAKNWYAQLEWIYAHSSNYEEAYLRYPIFRITN</sequence>
<evidence type="ECO:0000313" key="2">
    <source>
        <dbReference type="Proteomes" id="UP000290608"/>
    </source>
</evidence>
<accession>A0A4Q0PF24</accession>
<comment type="caution">
    <text evidence="1">The sequence shown here is derived from an EMBL/GenBank/DDBJ whole genome shotgun (WGS) entry which is preliminary data.</text>
</comment>
<organism evidence="1 2">
    <name type="scientific">Leeuwenhoekiella marinoflava</name>
    <dbReference type="NCBI Taxonomy" id="988"/>
    <lineage>
        <taxon>Bacteria</taxon>
        <taxon>Pseudomonadati</taxon>
        <taxon>Bacteroidota</taxon>
        <taxon>Flavobacteriia</taxon>
        <taxon>Flavobacteriales</taxon>
        <taxon>Flavobacteriaceae</taxon>
        <taxon>Leeuwenhoekiella</taxon>
    </lineage>
</organism>